<protein>
    <submittedName>
        <fullName evidence="4">Chorismate--pyruvate lyase</fullName>
        <ecNumber evidence="4">4.1.3.40</ecNumber>
    </submittedName>
</protein>
<dbReference type="AlphaFoldDB" id="A0A3B1ATY0"/>
<keyword evidence="2" id="KW-0831">Ubiquinone biosynthesis</keyword>
<proteinExistence type="inferred from homology"/>
<evidence type="ECO:0000256" key="3">
    <source>
        <dbReference type="ARBA" id="ARBA00023239"/>
    </source>
</evidence>
<name>A0A3B1ATY0_9ZZZZ</name>
<dbReference type="SUPFAM" id="SSF64288">
    <property type="entry name" value="Chorismate lyase-like"/>
    <property type="match status" value="1"/>
</dbReference>
<keyword evidence="3 4" id="KW-0456">Lyase</keyword>
<dbReference type="EC" id="4.1.3.40" evidence="4"/>
<gene>
    <name evidence="4" type="ORF">MNBD_GAMMA22-2062</name>
</gene>
<dbReference type="EMBL" id="UOFS01000049">
    <property type="protein sequence ID" value="VAX01660.1"/>
    <property type="molecule type" value="Genomic_DNA"/>
</dbReference>
<accession>A0A3B1ATY0</accession>
<dbReference type="InterPro" id="IPR028978">
    <property type="entry name" value="Chorismate_lyase_/UTRA_dom_sf"/>
</dbReference>
<dbReference type="Gene3D" id="3.40.1410.10">
    <property type="entry name" value="Chorismate lyase-like"/>
    <property type="match status" value="1"/>
</dbReference>
<dbReference type="PANTHER" id="PTHR38683:SF1">
    <property type="entry name" value="CHORISMATE PYRUVATE-LYASE"/>
    <property type="match status" value="1"/>
</dbReference>
<dbReference type="PANTHER" id="PTHR38683">
    <property type="entry name" value="CHORISMATE PYRUVATE-LYASE"/>
    <property type="match status" value="1"/>
</dbReference>
<sequence length="201" mass="23669">MKIKKYNCLHNIGRHVNEPVWKPKYQWINDEIPKNISCWLQDSGSLTKQIIAVCAEQFRVEVVRQQWAIPMLNESLRLQHNPSEYALIREVLLYCGAESWVYARTIMPRKTLTGKQRYLAMLGSKPLGEILFSDPNMQRDELEIARITQQHNIFATALVNDENKLNELWGRRSVFYIGKHKPLLVNEIFLPNILHCQYRHN</sequence>
<evidence type="ECO:0000256" key="1">
    <source>
        <dbReference type="ARBA" id="ARBA00022490"/>
    </source>
</evidence>
<dbReference type="InterPro" id="IPR007440">
    <property type="entry name" value="Chorismate--pyruvate_lyase"/>
</dbReference>
<organism evidence="4">
    <name type="scientific">hydrothermal vent metagenome</name>
    <dbReference type="NCBI Taxonomy" id="652676"/>
    <lineage>
        <taxon>unclassified sequences</taxon>
        <taxon>metagenomes</taxon>
        <taxon>ecological metagenomes</taxon>
    </lineage>
</organism>
<dbReference type="GO" id="GO:0005829">
    <property type="term" value="C:cytosol"/>
    <property type="evidence" value="ECO:0007669"/>
    <property type="project" value="TreeGrafter"/>
</dbReference>
<dbReference type="GO" id="GO:0008813">
    <property type="term" value="F:chorismate lyase activity"/>
    <property type="evidence" value="ECO:0007669"/>
    <property type="project" value="UniProtKB-EC"/>
</dbReference>
<dbReference type="Pfam" id="PF04345">
    <property type="entry name" value="Chor_lyase"/>
    <property type="match status" value="1"/>
</dbReference>
<dbReference type="HAMAP" id="MF_01632">
    <property type="entry name" value="UbiC"/>
    <property type="match status" value="1"/>
</dbReference>
<keyword evidence="1" id="KW-0963">Cytoplasm</keyword>
<evidence type="ECO:0000313" key="4">
    <source>
        <dbReference type="EMBL" id="VAX01660.1"/>
    </source>
</evidence>
<evidence type="ECO:0000256" key="2">
    <source>
        <dbReference type="ARBA" id="ARBA00022688"/>
    </source>
</evidence>
<reference evidence="4" key="1">
    <citation type="submission" date="2018-06" db="EMBL/GenBank/DDBJ databases">
        <authorList>
            <person name="Zhirakovskaya E."/>
        </authorList>
    </citation>
    <scope>NUCLEOTIDE SEQUENCE</scope>
</reference>
<keyword evidence="4" id="KW-0670">Pyruvate</keyword>
<dbReference type="GO" id="GO:0006744">
    <property type="term" value="P:ubiquinone biosynthetic process"/>
    <property type="evidence" value="ECO:0007669"/>
    <property type="project" value="UniProtKB-KW"/>
</dbReference>